<feature type="coiled-coil region" evidence="1">
    <location>
        <begin position="584"/>
        <end position="671"/>
    </location>
</feature>
<name>A0A8D0BEZ0_SALMN</name>
<evidence type="ECO:0000313" key="3">
    <source>
        <dbReference type="Ensembl" id="ENSSMRP00000009918.1"/>
    </source>
</evidence>
<dbReference type="GeneTree" id="ENSGT00940000165031"/>
<dbReference type="AlphaFoldDB" id="A0A8D0BEZ0"/>
<evidence type="ECO:0000256" key="1">
    <source>
        <dbReference type="SAM" id="Coils"/>
    </source>
</evidence>
<feature type="coiled-coil region" evidence="1">
    <location>
        <begin position="324"/>
        <end position="383"/>
    </location>
</feature>
<evidence type="ECO:0000256" key="2">
    <source>
        <dbReference type="SAM" id="MobiDB-lite"/>
    </source>
</evidence>
<dbReference type="PANTHER" id="PTHR34479:SF1">
    <property type="entry name" value="COILED-COIL DOMAIN-CONTAINING PROTEIN 30"/>
    <property type="match status" value="1"/>
</dbReference>
<dbReference type="Pfam" id="PF15742">
    <property type="entry name" value="DUF4686"/>
    <property type="match status" value="2"/>
</dbReference>
<sequence>MASAEEEQWGIEDINQQLKQEGVDTTAPVVEQLCCVWRLFLQSREELRAAAGELQKLEELKAEEMREVENYVGHVRSLTEARDALAAQFERENQQLRMEFTQLQLEQESQRKEVEEILEQENLLEIAHSTPSEQVTYLLVERSTLFEKIQELEQKLGSLSCLESLYTARLQSHAEELARESALHKGAEKDLDETTRSLQMAYSEIQSLTRELDVQKEKAETGLSVAETLKGEVRKEKAQEFNLYVEEEVLALRNRIGAPVSEARMFSDQDKTEAKAEEETILDEATSDNESNKNLHHRCRRVIEAMERQNSQLLHKLCKLEKEDEDLVERNEELESLLGAAQNRIKGEQERFECEVGELQRKVSELTQECEKLKQMAADEKKTGEKLLATRRTCTELLAKERILEDKLSRQGEEKEQLCAKLSESNEKLEELEKQVKRNQEEKKLLQKENTELRKDLCALQHQFSNTVTERKTHEELSPGNSHSCKPPIPMRNNNDDVKQSLPEEKPHHVQQAELEELRQEIQQVQHLSGRAEEELQHERERNLELKKSNIFLQQENIKIKAELLKLSGSSKLRAKETQLARKFAELQVQCQQQEARLQVLEDEKKALFDEHLQCQKYNQKLAEQVQALQTEKETLLEEFGQILKQVDISVRKHNDRCLRHKAKLRRAKEAFISGVKQRDWCIRNLEDDVKLAKCQVEKDRLLICQVTTENEGLLQEKRKLFQQVHDLAETERNSKQALSTVQSRARLLDEENQRLHERILQLTSHIGNLESALRSIRNHSLEELKSIGFSGCQVQSKILSLPSARFSIASLSDFCGPLKAVDDGKLDEPVKGPPLLFQPLEIGYLNMASLSNTSDFLKEKPSQHFFCDHG</sequence>
<dbReference type="Ensembl" id="ENSSMRT00000011557.1">
    <property type="protein sequence ID" value="ENSSMRP00000009918.1"/>
    <property type="gene ID" value="ENSSMRG00000007887.1"/>
</dbReference>
<evidence type="ECO:0000313" key="4">
    <source>
        <dbReference type="Proteomes" id="UP000694421"/>
    </source>
</evidence>
<keyword evidence="4" id="KW-1185">Reference proteome</keyword>
<reference evidence="3" key="1">
    <citation type="submission" date="2025-08" db="UniProtKB">
        <authorList>
            <consortium name="Ensembl"/>
        </authorList>
    </citation>
    <scope>IDENTIFICATION</scope>
</reference>
<keyword evidence="1" id="KW-0175">Coiled coil</keyword>
<proteinExistence type="predicted"/>
<evidence type="ECO:0008006" key="5">
    <source>
        <dbReference type="Google" id="ProtNLM"/>
    </source>
</evidence>
<dbReference type="InterPro" id="IPR031476">
    <property type="entry name" value="DUF4686"/>
</dbReference>
<feature type="coiled-coil region" evidence="1">
    <location>
        <begin position="191"/>
        <end position="218"/>
    </location>
</feature>
<dbReference type="Proteomes" id="UP000694421">
    <property type="component" value="Unplaced"/>
</dbReference>
<dbReference type="InterPro" id="IPR052825">
    <property type="entry name" value="CCD-Prefoldin_beta-like"/>
</dbReference>
<dbReference type="OMA" id="ENYVDHI"/>
<feature type="coiled-coil region" evidence="1">
    <location>
        <begin position="40"/>
        <end position="120"/>
    </location>
</feature>
<organism evidence="3 4">
    <name type="scientific">Salvator merianae</name>
    <name type="common">Argentine black and white tegu</name>
    <name type="synonym">Tupinambis merianae</name>
    <dbReference type="NCBI Taxonomy" id="96440"/>
    <lineage>
        <taxon>Eukaryota</taxon>
        <taxon>Metazoa</taxon>
        <taxon>Chordata</taxon>
        <taxon>Craniata</taxon>
        <taxon>Vertebrata</taxon>
        <taxon>Euteleostomi</taxon>
        <taxon>Lepidosauria</taxon>
        <taxon>Squamata</taxon>
        <taxon>Bifurcata</taxon>
        <taxon>Unidentata</taxon>
        <taxon>Episquamata</taxon>
        <taxon>Laterata</taxon>
        <taxon>Teiioidea</taxon>
        <taxon>Teiidae</taxon>
        <taxon>Salvator</taxon>
    </lineage>
</organism>
<accession>A0A8D0BEZ0</accession>
<feature type="region of interest" description="Disordered" evidence="2">
    <location>
        <begin position="469"/>
        <end position="511"/>
    </location>
</feature>
<reference evidence="3" key="2">
    <citation type="submission" date="2025-09" db="UniProtKB">
        <authorList>
            <consortium name="Ensembl"/>
        </authorList>
    </citation>
    <scope>IDENTIFICATION</scope>
</reference>
<feature type="compositionally biased region" description="Basic and acidic residues" evidence="2">
    <location>
        <begin position="494"/>
        <end position="508"/>
    </location>
</feature>
<protein>
    <recommendedName>
        <fullName evidence="5">Coiled-coil domain-containing protein 30</fullName>
    </recommendedName>
</protein>
<dbReference type="PANTHER" id="PTHR34479">
    <property type="entry name" value="COILED-COIL DOMAIN-CONTAINING PROTEIN 30"/>
    <property type="match status" value="1"/>
</dbReference>
<feature type="coiled-coil region" evidence="1">
    <location>
        <begin position="412"/>
        <end position="456"/>
    </location>
</feature>